<organism evidence="1 2">
    <name type="scientific">Naja naja</name>
    <name type="common">Indian cobra</name>
    <dbReference type="NCBI Taxonomy" id="35670"/>
    <lineage>
        <taxon>Eukaryota</taxon>
        <taxon>Metazoa</taxon>
        <taxon>Chordata</taxon>
        <taxon>Craniata</taxon>
        <taxon>Vertebrata</taxon>
        <taxon>Euteleostomi</taxon>
        <taxon>Lepidosauria</taxon>
        <taxon>Squamata</taxon>
        <taxon>Bifurcata</taxon>
        <taxon>Unidentata</taxon>
        <taxon>Episquamata</taxon>
        <taxon>Toxicofera</taxon>
        <taxon>Serpentes</taxon>
        <taxon>Colubroidea</taxon>
        <taxon>Elapidae</taxon>
        <taxon>Elapinae</taxon>
        <taxon>Naja</taxon>
    </lineage>
</organism>
<keyword evidence="2" id="KW-1185">Reference proteome</keyword>
<accession>A0A8C6V853</accession>
<reference evidence="1" key="2">
    <citation type="submission" date="2025-09" db="UniProtKB">
        <authorList>
            <consortium name="Ensembl"/>
        </authorList>
    </citation>
    <scope>IDENTIFICATION</scope>
</reference>
<evidence type="ECO:0000313" key="1">
    <source>
        <dbReference type="Ensembl" id="ENSNNAP00000000381.1"/>
    </source>
</evidence>
<dbReference type="Proteomes" id="UP000694559">
    <property type="component" value="Unplaced"/>
</dbReference>
<proteinExistence type="predicted"/>
<evidence type="ECO:0000313" key="2">
    <source>
        <dbReference type="Proteomes" id="UP000694559"/>
    </source>
</evidence>
<dbReference type="Ensembl" id="ENSNNAT00000000401.1">
    <property type="protein sequence ID" value="ENSNNAP00000000381.1"/>
    <property type="gene ID" value="ENSNNAG00000000263.1"/>
</dbReference>
<sequence length="102" mass="11291">MPQSYAFNGCITRNADSCQFWQPPIECLDLARRTALEAAKDCFQGCLCQQKQSLGRQCAALPISVFAGRGLQGDIPAENRPWESIFAGRTLGLKQFIHLTSK</sequence>
<reference evidence="1" key="1">
    <citation type="submission" date="2025-08" db="UniProtKB">
        <authorList>
            <consortium name="Ensembl"/>
        </authorList>
    </citation>
    <scope>IDENTIFICATION</scope>
</reference>
<dbReference type="AlphaFoldDB" id="A0A8C6V853"/>
<name>A0A8C6V853_NAJNA</name>
<protein>
    <submittedName>
        <fullName evidence="1">Uncharacterized protein</fullName>
    </submittedName>
</protein>